<evidence type="ECO:0000313" key="3">
    <source>
        <dbReference type="Proteomes" id="UP000070544"/>
    </source>
</evidence>
<organism evidence="2 3">
    <name type="scientific">Gonapodya prolifera (strain JEL478)</name>
    <name type="common">Monoblepharis prolifera</name>
    <dbReference type="NCBI Taxonomy" id="1344416"/>
    <lineage>
        <taxon>Eukaryota</taxon>
        <taxon>Fungi</taxon>
        <taxon>Fungi incertae sedis</taxon>
        <taxon>Chytridiomycota</taxon>
        <taxon>Chytridiomycota incertae sedis</taxon>
        <taxon>Monoblepharidomycetes</taxon>
        <taxon>Monoblepharidales</taxon>
        <taxon>Gonapodyaceae</taxon>
        <taxon>Gonapodya</taxon>
    </lineage>
</organism>
<reference evidence="2 3" key="1">
    <citation type="journal article" date="2015" name="Genome Biol. Evol.">
        <title>Phylogenomic analyses indicate that early fungi evolved digesting cell walls of algal ancestors of land plants.</title>
        <authorList>
            <person name="Chang Y."/>
            <person name="Wang S."/>
            <person name="Sekimoto S."/>
            <person name="Aerts A.L."/>
            <person name="Choi C."/>
            <person name="Clum A."/>
            <person name="LaButti K.M."/>
            <person name="Lindquist E.A."/>
            <person name="Yee Ngan C."/>
            <person name="Ohm R.A."/>
            <person name="Salamov A.A."/>
            <person name="Grigoriev I.V."/>
            <person name="Spatafora J.W."/>
            <person name="Berbee M.L."/>
        </authorList>
    </citation>
    <scope>NUCLEOTIDE SEQUENCE [LARGE SCALE GENOMIC DNA]</scope>
    <source>
        <strain evidence="2 3">JEL478</strain>
    </source>
</reference>
<dbReference type="AlphaFoldDB" id="A0A139AWD6"/>
<dbReference type="EMBL" id="KQ965734">
    <property type="protein sequence ID" value="KXS21052.1"/>
    <property type="molecule type" value="Genomic_DNA"/>
</dbReference>
<keyword evidence="3" id="KW-1185">Reference proteome</keyword>
<protein>
    <submittedName>
        <fullName evidence="2">Uncharacterized protein</fullName>
    </submittedName>
</protein>
<dbReference type="Proteomes" id="UP000070544">
    <property type="component" value="Unassembled WGS sequence"/>
</dbReference>
<name>A0A139AWD6_GONPJ</name>
<proteinExistence type="predicted"/>
<gene>
    <name evidence="2" type="ORF">M427DRAFT_51984</name>
</gene>
<evidence type="ECO:0000256" key="1">
    <source>
        <dbReference type="SAM" id="MobiDB-lite"/>
    </source>
</evidence>
<accession>A0A139AWD6</accession>
<feature type="compositionally biased region" description="Basic and acidic residues" evidence="1">
    <location>
        <begin position="131"/>
        <end position="140"/>
    </location>
</feature>
<feature type="region of interest" description="Disordered" evidence="1">
    <location>
        <begin position="131"/>
        <end position="175"/>
    </location>
</feature>
<evidence type="ECO:0000313" key="2">
    <source>
        <dbReference type="EMBL" id="KXS21052.1"/>
    </source>
</evidence>
<sequence>MESSWNSALSHTVKVVFEFPDAKEILHKAWKDNYAVVTDRVYDAGILVACTVVCNMAQHRDPGAKVRSCPSGKTLKWRWTKPKSTIPEHPEGSGDAAKLPKFQSNSFKEHAFICSGGKVRLWEKGDVPKKFRAKDNHEQQQDTNVDGHSNKRPYRKTRTTATMSSRDLPDEPLSVPTSFDDVLPPAATILYDAAAPPDPLSERTVNNLPEAFVALSTHVYGEWAIKGALGNPPPHLRSKFEKQIIDPMTPQPMSADAEQTLRDVMKALNRVMKAKKGNAAGTYRSHGISAASSSSH</sequence>